<dbReference type="EnsemblPlants" id="AET6Gv20544300.6">
    <property type="protein sequence ID" value="AET6Gv20544300.6"/>
    <property type="gene ID" value="AET6Gv20544300"/>
</dbReference>
<dbReference type="STRING" id="200361.A0A453NXZ6"/>
<protein>
    <submittedName>
        <fullName evidence="1">Uncharacterized protein</fullName>
    </submittedName>
</protein>
<dbReference type="EnsemblPlants" id="AET6Gv20544300.1">
    <property type="protein sequence ID" value="AET6Gv20544300.1"/>
    <property type="gene ID" value="AET6Gv20544300"/>
</dbReference>
<name>A0A453NXZ6_AEGTS</name>
<dbReference type="AlphaFoldDB" id="A0A453NXZ6"/>
<sequence>MDTRIIEALKNVLHRDNILAKTFRMASHTFKECDYHNAILKLTNKCGADGKRHGMPSATEVAALIVNGTLEKIDGNAIVKYKHIIEAQIITGSHVEEKVYIPKIIMSPAEWLWFSF</sequence>
<proteinExistence type="predicted"/>
<reference evidence="1" key="3">
    <citation type="journal article" date="2017" name="Nature">
        <title>Genome sequence of the progenitor of the wheat D genome Aegilops tauschii.</title>
        <authorList>
            <person name="Luo M.C."/>
            <person name="Gu Y.Q."/>
            <person name="Puiu D."/>
            <person name="Wang H."/>
            <person name="Twardziok S.O."/>
            <person name="Deal K.R."/>
            <person name="Huo N."/>
            <person name="Zhu T."/>
            <person name="Wang L."/>
            <person name="Wang Y."/>
            <person name="McGuire P.E."/>
            <person name="Liu S."/>
            <person name="Long H."/>
            <person name="Ramasamy R.K."/>
            <person name="Rodriguez J.C."/>
            <person name="Van S.L."/>
            <person name="Yuan L."/>
            <person name="Wang Z."/>
            <person name="Xia Z."/>
            <person name="Xiao L."/>
            <person name="Anderson O.D."/>
            <person name="Ouyang S."/>
            <person name="Liang Y."/>
            <person name="Zimin A.V."/>
            <person name="Pertea G."/>
            <person name="Qi P."/>
            <person name="Bennetzen J.L."/>
            <person name="Dai X."/>
            <person name="Dawson M.W."/>
            <person name="Muller H.G."/>
            <person name="Kugler K."/>
            <person name="Rivarola-Duarte L."/>
            <person name="Spannagl M."/>
            <person name="Mayer K.F.X."/>
            <person name="Lu F.H."/>
            <person name="Bevan M.W."/>
            <person name="Leroy P."/>
            <person name="Li P."/>
            <person name="You F.M."/>
            <person name="Sun Q."/>
            <person name="Liu Z."/>
            <person name="Lyons E."/>
            <person name="Wicker T."/>
            <person name="Salzberg S.L."/>
            <person name="Devos K.M."/>
            <person name="Dvorak J."/>
        </authorList>
    </citation>
    <scope>NUCLEOTIDE SEQUENCE [LARGE SCALE GENOMIC DNA]</scope>
    <source>
        <strain evidence="1">cv. AL8/78</strain>
    </source>
</reference>
<dbReference type="Gramene" id="AET6Gv20544300.3">
    <property type="protein sequence ID" value="AET6Gv20544300.3"/>
    <property type="gene ID" value="AET6Gv20544300"/>
</dbReference>
<reference evidence="1" key="5">
    <citation type="journal article" date="2021" name="G3 (Bethesda)">
        <title>Aegilops tauschii genome assembly Aet v5.0 features greater sequence contiguity and improved annotation.</title>
        <authorList>
            <person name="Wang L."/>
            <person name="Zhu T."/>
            <person name="Rodriguez J.C."/>
            <person name="Deal K.R."/>
            <person name="Dubcovsky J."/>
            <person name="McGuire P.E."/>
            <person name="Lux T."/>
            <person name="Spannagl M."/>
            <person name="Mayer K.F.X."/>
            <person name="Baldrich P."/>
            <person name="Meyers B.C."/>
            <person name="Huo N."/>
            <person name="Gu Y.Q."/>
            <person name="Zhou H."/>
            <person name="Devos K.M."/>
            <person name="Bennetzen J.L."/>
            <person name="Unver T."/>
            <person name="Budak H."/>
            <person name="Gulick P.J."/>
            <person name="Galiba G."/>
            <person name="Kalapos B."/>
            <person name="Nelson D.R."/>
            <person name="Li P."/>
            <person name="You F.M."/>
            <person name="Luo M.C."/>
            <person name="Dvorak J."/>
        </authorList>
    </citation>
    <scope>NUCLEOTIDE SEQUENCE [LARGE SCALE GENOMIC DNA]</scope>
    <source>
        <strain evidence="1">cv. AL8/78</strain>
    </source>
</reference>
<dbReference type="EnsemblPlants" id="AET6Gv20544300.4">
    <property type="protein sequence ID" value="AET6Gv20544300.4"/>
    <property type="gene ID" value="AET6Gv20544300"/>
</dbReference>
<reference evidence="2" key="2">
    <citation type="journal article" date="2017" name="Nat. Plants">
        <title>The Aegilops tauschii genome reveals multiple impacts of transposons.</title>
        <authorList>
            <person name="Zhao G."/>
            <person name="Zou C."/>
            <person name="Li K."/>
            <person name="Wang K."/>
            <person name="Li T."/>
            <person name="Gao L."/>
            <person name="Zhang X."/>
            <person name="Wang H."/>
            <person name="Yang Z."/>
            <person name="Liu X."/>
            <person name="Jiang W."/>
            <person name="Mao L."/>
            <person name="Kong X."/>
            <person name="Jiao Y."/>
            <person name="Jia J."/>
        </authorList>
    </citation>
    <scope>NUCLEOTIDE SEQUENCE [LARGE SCALE GENOMIC DNA]</scope>
    <source>
        <strain evidence="2">cv. AL8/78</strain>
    </source>
</reference>
<dbReference type="Proteomes" id="UP000015105">
    <property type="component" value="Chromosome 6D"/>
</dbReference>
<reference evidence="2" key="1">
    <citation type="journal article" date="2014" name="Science">
        <title>Ancient hybridizations among the ancestral genomes of bread wheat.</title>
        <authorList>
            <consortium name="International Wheat Genome Sequencing Consortium,"/>
            <person name="Marcussen T."/>
            <person name="Sandve S.R."/>
            <person name="Heier L."/>
            <person name="Spannagl M."/>
            <person name="Pfeifer M."/>
            <person name="Jakobsen K.S."/>
            <person name="Wulff B.B."/>
            <person name="Steuernagel B."/>
            <person name="Mayer K.F."/>
            <person name="Olsen O.A."/>
        </authorList>
    </citation>
    <scope>NUCLEOTIDE SEQUENCE [LARGE SCALE GENOMIC DNA]</scope>
    <source>
        <strain evidence="2">cv. AL8/78</strain>
    </source>
</reference>
<dbReference type="Gramene" id="AET6Gv20544300.6">
    <property type="protein sequence ID" value="AET6Gv20544300.6"/>
    <property type="gene ID" value="AET6Gv20544300"/>
</dbReference>
<dbReference type="Gramene" id="AET6Gv20544300.4">
    <property type="protein sequence ID" value="AET6Gv20544300.4"/>
    <property type="gene ID" value="AET6Gv20544300"/>
</dbReference>
<evidence type="ECO:0000313" key="2">
    <source>
        <dbReference type="Proteomes" id="UP000015105"/>
    </source>
</evidence>
<dbReference type="Gramene" id="AET6Gv20544300.1">
    <property type="protein sequence ID" value="AET6Gv20544300.1"/>
    <property type="gene ID" value="AET6Gv20544300"/>
</dbReference>
<organism evidence="1 2">
    <name type="scientific">Aegilops tauschii subsp. strangulata</name>
    <name type="common">Goatgrass</name>
    <dbReference type="NCBI Taxonomy" id="200361"/>
    <lineage>
        <taxon>Eukaryota</taxon>
        <taxon>Viridiplantae</taxon>
        <taxon>Streptophyta</taxon>
        <taxon>Embryophyta</taxon>
        <taxon>Tracheophyta</taxon>
        <taxon>Spermatophyta</taxon>
        <taxon>Magnoliopsida</taxon>
        <taxon>Liliopsida</taxon>
        <taxon>Poales</taxon>
        <taxon>Poaceae</taxon>
        <taxon>BOP clade</taxon>
        <taxon>Pooideae</taxon>
        <taxon>Triticodae</taxon>
        <taxon>Triticeae</taxon>
        <taxon>Triticinae</taxon>
        <taxon>Aegilops</taxon>
    </lineage>
</organism>
<reference evidence="1" key="4">
    <citation type="submission" date="2019-03" db="UniProtKB">
        <authorList>
            <consortium name="EnsemblPlants"/>
        </authorList>
    </citation>
    <scope>IDENTIFICATION</scope>
</reference>
<dbReference type="EnsemblPlants" id="AET6Gv20544300.2">
    <property type="protein sequence ID" value="AET6Gv20544300.2"/>
    <property type="gene ID" value="AET6Gv20544300"/>
</dbReference>
<accession>A0A453NXZ6</accession>
<keyword evidence="2" id="KW-1185">Reference proteome</keyword>
<dbReference type="EnsemblPlants" id="AET6Gv20544300.3">
    <property type="protein sequence ID" value="AET6Gv20544300.3"/>
    <property type="gene ID" value="AET6Gv20544300"/>
</dbReference>
<dbReference type="Gramene" id="AET6Gv20544300.2">
    <property type="protein sequence ID" value="AET6Gv20544300.2"/>
    <property type="gene ID" value="AET6Gv20544300"/>
</dbReference>
<evidence type="ECO:0000313" key="1">
    <source>
        <dbReference type="EnsemblPlants" id="AET6Gv20544300.2"/>
    </source>
</evidence>